<organism evidence="6">
    <name type="scientific">bioreactor metagenome</name>
    <dbReference type="NCBI Taxonomy" id="1076179"/>
    <lineage>
        <taxon>unclassified sequences</taxon>
        <taxon>metagenomes</taxon>
        <taxon>ecological metagenomes</taxon>
    </lineage>
</organism>
<gene>
    <name evidence="6" type="ORF">SDC9_03872</name>
</gene>
<evidence type="ECO:0000256" key="2">
    <source>
        <dbReference type="ARBA" id="ARBA00022692"/>
    </source>
</evidence>
<evidence type="ECO:0000313" key="6">
    <source>
        <dbReference type="EMBL" id="MPL58340.1"/>
    </source>
</evidence>
<evidence type="ECO:0000256" key="1">
    <source>
        <dbReference type="ARBA" id="ARBA00022452"/>
    </source>
</evidence>
<dbReference type="AlphaFoldDB" id="A0A644SUG9"/>
<evidence type="ECO:0000256" key="3">
    <source>
        <dbReference type="ARBA" id="ARBA00023237"/>
    </source>
</evidence>
<dbReference type="PANTHER" id="PTHR34597:SF1">
    <property type="entry name" value="HEME_HEMOPEXIN TRANSPORTER PROTEIN HUXB"/>
    <property type="match status" value="1"/>
</dbReference>
<accession>A0A644SUG9</accession>
<comment type="caution">
    <text evidence="6">The sequence shown here is derived from an EMBL/GenBank/DDBJ whole genome shotgun (WGS) entry which is preliminary data.</text>
</comment>
<dbReference type="PANTHER" id="PTHR34597">
    <property type="entry name" value="SLR1661 PROTEIN"/>
    <property type="match status" value="1"/>
</dbReference>
<protein>
    <recommendedName>
        <fullName evidence="7">Heme/hemopexin transporter protein HuxB</fullName>
    </recommendedName>
</protein>
<evidence type="ECO:0000259" key="5">
    <source>
        <dbReference type="Pfam" id="PF08479"/>
    </source>
</evidence>
<feature type="domain" description="Haemolysin activator HlyB C-terminal" evidence="4">
    <location>
        <begin position="269"/>
        <end position="564"/>
    </location>
</feature>
<dbReference type="InterPro" id="IPR005565">
    <property type="entry name" value="Hemolysn_activator_HlyB_C"/>
</dbReference>
<keyword evidence="2" id="KW-0812">Transmembrane</keyword>
<proteinExistence type="predicted"/>
<evidence type="ECO:0000259" key="4">
    <source>
        <dbReference type="Pfam" id="PF03865"/>
    </source>
</evidence>
<dbReference type="Pfam" id="PF08479">
    <property type="entry name" value="POTRA_2"/>
    <property type="match status" value="1"/>
</dbReference>
<dbReference type="GO" id="GO:0008320">
    <property type="term" value="F:protein transmembrane transporter activity"/>
    <property type="evidence" value="ECO:0007669"/>
    <property type="project" value="TreeGrafter"/>
</dbReference>
<name>A0A644SUG9_9ZZZZ</name>
<dbReference type="EMBL" id="VSSQ01000007">
    <property type="protein sequence ID" value="MPL58340.1"/>
    <property type="molecule type" value="Genomic_DNA"/>
</dbReference>
<feature type="domain" description="Polypeptide-transport-associated ShlB-type" evidence="5">
    <location>
        <begin position="134"/>
        <end position="208"/>
    </location>
</feature>
<dbReference type="Gene3D" id="3.10.20.310">
    <property type="entry name" value="membrane protein fhac"/>
    <property type="match status" value="1"/>
</dbReference>
<dbReference type="Gene3D" id="2.40.160.50">
    <property type="entry name" value="membrane protein fhac: a member of the omp85/tpsb transporter family"/>
    <property type="match status" value="1"/>
</dbReference>
<dbReference type="Pfam" id="PF03865">
    <property type="entry name" value="ShlB"/>
    <property type="match status" value="1"/>
</dbReference>
<keyword evidence="1" id="KW-1134">Transmembrane beta strand</keyword>
<dbReference type="GO" id="GO:0046819">
    <property type="term" value="P:protein secretion by the type V secretion system"/>
    <property type="evidence" value="ECO:0007669"/>
    <property type="project" value="TreeGrafter"/>
</dbReference>
<dbReference type="InterPro" id="IPR013686">
    <property type="entry name" value="Polypept-transport_assoc_ShlB"/>
</dbReference>
<keyword evidence="1" id="KW-0472">Membrane</keyword>
<dbReference type="GO" id="GO:0098046">
    <property type="term" value="C:type V protein secretion system complex"/>
    <property type="evidence" value="ECO:0007669"/>
    <property type="project" value="TreeGrafter"/>
</dbReference>
<dbReference type="InterPro" id="IPR051544">
    <property type="entry name" value="TPS_OM_transporter"/>
</dbReference>
<evidence type="ECO:0008006" key="7">
    <source>
        <dbReference type="Google" id="ProtNLM"/>
    </source>
</evidence>
<reference evidence="6" key="1">
    <citation type="submission" date="2019-08" db="EMBL/GenBank/DDBJ databases">
        <authorList>
            <person name="Kucharzyk K."/>
            <person name="Murdoch R.W."/>
            <person name="Higgins S."/>
            <person name="Loffler F."/>
        </authorList>
    </citation>
    <scope>NUCLEOTIDE SEQUENCE</scope>
</reference>
<sequence>MKETCLVMRKSQIRSKAKRKLLNNVMSGIRYKSAGCLPLRASTIVELRKDEMKMLKKTLLLVLVGLYFSSTCQAVPIPTDIPDASYDLKRSADIGEYYKKEKELHQEKTVPDKDNVVNKTESEQEKQQEGIRIAVSRITLNQSEILTEEELKTITRKYEGRELGLSDLYKAVAEINALYKAKSYITAKAILPPQKIENGVVKIQLVEGRFGNFIIEGNQHTKSSYIKERISLNSGDLVKLDQLQKDIFYFNNTNDVAMRAELRPGKEVGTTDCILLLKEPAPWETTMFTDNAGSGESGLYRIGMVISNNSLFGNRESLVINPTWTKGTMAGSVSYTVPVDNRGTRLGMSYSKNQVDIISGPFESMDITADSSDLGVSISHPFIVGTKLKVEGYAELHWKDSSTDFFGNTLLDSKVKTATIGTNIRTLDTKGVWYSQYSLTSISATKKDVYNNKDFWRFNLSAIRQQALANDRSLIWRLSGQLTDSSEVPSSEQISLGGMSSVKGYTEGMLSGDQGYYVGVEYDFPLQDSKKIKGLVFLDHGNTYNSYHDGGQSHDYLTSTGLGMIYNGSPDFFGKIVVGIPLDSSKEHDKTRIHFFLQTNIK</sequence>
<keyword evidence="3" id="KW-0998">Cell outer membrane</keyword>